<sequence length="188" mass="21848">MELIAGVTLENQWESLSEEAKKEVCKQLRSMVNSLRKLEQDPSDQFVGRIDRKPLLDVVFTDGVKPPAGPFNTAKEFHDWLSVLFKEPGKLHFPDPFRGSLPDNSRIVFTHADLHPSNIMVSANGSSHVLAIIDWHQSGWYPEYWEYCKALYTADFTKEWALEYVPQFVNVVEFFEDWLWYPRSMGYS</sequence>
<keyword evidence="3" id="KW-1185">Reference proteome</keyword>
<dbReference type="InterPro" id="IPR002575">
    <property type="entry name" value="Aminoglycoside_PTrfase"/>
</dbReference>
<reference evidence="3" key="1">
    <citation type="journal article" date="2022" name="Microb. Genom.">
        <title>A global pangenome for the wheat fungal pathogen Pyrenophora tritici-repentis and prediction of effector protein structural homology.</title>
        <authorList>
            <person name="Moolhuijzen P.M."/>
            <person name="See P.T."/>
            <person name="Shi G."/>
            <person name="Powell H.R."/>
            <person name="Cockram J."/>
            <person name="Jorgensen L.N."/>
            <person name="Benslimane H."/>
            <person name="Strelkov S.E."/>
            <person name="Turner J."/>
            <person name="Liu Z."/>
            <person name="Moffat C.S."/>
        </authorList>
    </citation>
    <scope>NUCLEOTIDE SEQUENCE [LARGE SCALE GENOMIC DNA]</scope>
</reference>
<evidence type="ECO:0000259" key="1">
    <source>
        <dbReference type="Pfam" id="PF01636"/>
    </source>
</evidence>
<dbReference type="AlphaFoldDB" id="A0A2W1DBH4"/>
<dbReference type="SUPFAM" id="SSF56112">
    <property type="entry name" value="Protein kinase-like (PK-like)"/>
    <property type="match status" value="1"/>
</dbReference>
<proteinExistence type="predicted"/>
<dbReference type="EMBL" id="NRDI02000019">
    <property type="protein sequence ID" value="KAI1509715.1"/>
    <property type="molecule type" value="Genomic_DNA"/>
</dbReference>
<dbReference type="Pfam" id="PF01636">
    <property type="entry name" value="APH"/>
    <property type="match status" value="1"/>
</dbReference>
<evidence type="ECO:0000313" key="2">
    <source>
        <dbReference type="EMBL" id="KAI1509715.1"/>
    </source>
</evidence>
<feature type="domain" description="Aminoglycoside phosphotransferase" evidence="1">
    <location>
        <begin position="97"/>
        <end position="164"/>
    </location>
</feature>
<gene>
    <name evidence="2" type="ORF">Ptr86124_011301</name>
</gene>
<dbReference type="InterPro" id="IPR011009">
    <property type="entry name" value="Kinase-like_dom_sf"/>
</dbReference>
<organism evidence="2 3">
    <name type="scientific">Pyrenophora tritici-repentis</name>
    <dbReference type="NCBI Taxonomy" id="45151"/>
    <lineage>
        <taxon>Eukaryota</taxon>
        <taxon>Fungi</taxon>
        <taxon>Dikarya</taxon>
        <taxon>Ascomycota</taxon>
        <taxon>Pezizomycotina</taxon>
        <taxon>Dothideomycetes</taxon>
        <taxon>Pleosporomycetidae</taxon>
        <taxon>Pleosporales</taxon>
        <taxon>Pleosporineae</taxon>
        <taxon>Pleosporaceae</taxon>
        <taxon>Pyrenophora</taxon>
    </lineage>
</organism>
<comment type="caution">
    <text evidence="2">The sequence shown here is derived from an EMBL/GenBank/DDBJ whole genome shotgun (WGS) entry which is preliminary data.</text>
</comment>
<protein>
    <submittedName>
        <fullName evidence="2">Phosphotransferase enzyme family protein</fullName>
    </submittedName>
</protein>
<dbReference type="InterPro" id="IPR051678">
    <property type="entry name" value="AGP_Transferase"/>
</dbReference>
<accession>A0A2W1DBH4</accession>
<dbReference type="PANTHER" id="PTHR21310:SF54">
    <property type="entry name" value="AMINOGLYCOSIDE PHOSPHOTRANSFERASE DOMAIN-CONTAINING PROTEIN"/>
    <property type="match status" value="1"/>
</dbReference>
<dbReference type="Gene3D" id="3.90.1200.10">
    <property type="match status" value="1"/>
</dbReference>
<evidence type="ECO:0000313" key="3">
    <source>
        <dbReference type="Proteomes" id="UP000249757"/>
    </source>
</evidence>
<dbReference type="PANTHER" id="PTHR21310">
    <property type="entry name" value="AMINOGLYCOSIDE PHOSPHOTRANSFERASE-RELATED-RELATED"/>
    <property type="match status" value="1"/>
</dbReference>
<dbReference type="Proteomes" id="UP000249757">
    <property type="component" value="Unassembled WGS sequence"/>
</dbReference>
<dbReference type="OrthoDB" id="5404599at2759"/>
<name>A0A2W1DBH4_9PLEO</name>